<organism evidence="2">
    <name type="scientific">marine metagenome</name>
    <dbReference type="NCBI Taxonomy" id="408172"/>
    <lineage>
        <taxon>unclassified sequences</taxon>
        <taxon>metagenomes</taxon>
        <taxon>ecological metagenomes</taxon>
    </lineage>
</organism>
<accession>A0A383CNP4</accession>
<reference evidence="2" key="1">
    <citation type="submission" date="2018-05" db="EMBL/GenBank/DDBJ databases">
        <authorList>
            <person name="Lanie J.A."/>
            <person name="Ng W.-L."/>
            <person name="Kazmierczak K.M."/>
            <person name="Andrzejewski T.M."/>
            <person name="Davidsen T.M."/>
            <person name="Wayne K.J."/>
            <person name="Tettelin H."/>
            <person name="Glass J.I."/>
            <person name="Rusch D."/>
            <person name="Podicherti R."/>
            <person name="Tsui H.-C.T."/>
            <person name="Winkler M.E."/>
        </authorList>
    </citation>
    <scope>NUCLEOTIDE SEQUENCE</scope>
</reference>
<proteinExistence type="predicted"/>
<dbReference type="AlphaFoldDB" id="A0A383CNP4"/>
<name>A0A383CNP4_9ZZZZ</name>
<feature type="region of interest" description="Disordered" evidence="1">
    <location>
        <begin position="1"/>
        <end position="27"/>
    </location>
</feature>
<gene>
    <name evidence="2" type="ORF">METZ01_LOCUS486553</name>
</gene>
<dbReference type="EMBL" id="UINC01210297">
    <property type="protein sequence ID" value="SVE33699.1"/>
    <property type="molecule type" value="Genomic_DNA"/>
</dbReference>
<evidence type="ECO:0000256" key="1">
    <source>
        <dbReference type="SAM" id="MobiDB-lite"/>
    </source>
</evidence>
<protein>
    <submittedName>
        <fullName evidence="2">Uncharacterized protein</fullName>
    </submittedName>
</protein>
<sequence>MKNKMNKSQKDGKWTPPGRKVTIGDVT</sequence>
<evidence type="ECO:0000313" key="2">
    <source>
        <dbReference type="EMBL" id="SVE33699.1"/>
    </source>
</evidence>
<feature type="non-terminal residue" evidence="2">
    <location>
        <position position="27"/>
    </location>
</feature>